<name>A0A5C3QT14_9AGAR</name>
<organism evidence="3 4">
    <name type="scientific">Pterulicium gracile</name>
    <dbReference type="NCBI Taxonomy" id="1884261"/>
    <lineage>
        <taxon>Eukaryota</taxon>
        <taxon>Fungi</taxon>
        <taxon>Dikarya</taxon>
        <taxon>Basidiomycota</taxon>
        <taxon>Agaricomycotina</taxon>
        <taxon>Agaricomycetes</taxon>
        <taxon>Agaricomycetidae</taxon>
        <taxon>Agaricales</taxon>
        <taxon>Pleurotineae</taxon>
        <taxon>Pterulaceae</taxon>
        <taxon>Pterulicium</taxon>
    </lineage>
</organism>
<dbReference type="Gene3D" id="1.10.510.10">
    <property type="entry name" value="Transferase(Phosphotransferase) domain 1"/>
    <property type="match status" value="1"/>
</dbReference>
<dbReference type="EMBL" id="ML178818">
    <property type="protein sequence ID" value="TFL04677.1"/>
    <property type="molecule type" value="Genomic_DNA"/>
</dbReference>
<dbReference type="STRING" id="1884261.A0A5C3QT14"/>
<sequence>MAPSSGSKTKKHVKRVTLTSKKNWWMVELDPDDEPGQSSEHLAFSSSEDQIGSPPPRMTPYRSTGPILELSSPPTSPPVYNPPRHPTSIFSFPTPTAYAAPQNPTAALAPFAHGSASEVFKCIVKKPDVVQLEINGEMQSNASDVTIQFLAELRVYTTVARHRNICTFLGCLEMVGMVLEFIEGRTLDDVLKDRPMLSTAQKTDYHNQLLDGLTHLHSYGLSHGDLSLTNVQVVNGTNTIKLLDFGRSVSADSVFLPPDDDQPPDPFAYLARRETAQLPLPLPSPKVEQIHQSTRPFCAPEILRGECTDARLADAYGFGILLVCLDRCEGVDVKPWDQRKDLLPKDFFNGCDLFEERARAYLLKCDQRRRLIKEDMIH</sequence>
<feature type="compositionally biased region" description="Polar residues" evidence="1">
    <location>
        <begin position="36"/>
        <end position="50"/>
    </location>
</feature>
<dbReference type="Pfam" id="PF00069">
    <property type="entry name" value="Pkinase"/>
    <property type="match status" value="1"/>
</dbReference>
<protein>
    <submittedName>
        <fullName evidence="3">Kinase-like protein</fullName>
    </submittedName>
</protein>
<dbReference type="Proteomes" id="UP000305067">
    <property type="component" value="Unassembled WGS sequence"/>
</dbReference>
<evidence type="ECO:0000313" key="3">
    <source>
        <dbReference type="EMBL" id="TFL04677.1"/>
    </source>
</evidence>
<evidence type="ECO:0000259" key="2">
    <source>
        <dbReference type="PROSITE" id="PS50011"/>
    </source>
</evidence>
<dbReference type="SUPFAM" id="SSF56112">
    <property type="entry name" value="Protein kinase-like (PK-like)"/>
    <property type="match status" value="1"/>
</dbReference>
<feature type="domain" description="Protein kinase" evidence="2">
    <location>
        <begin position="105"/>
        <end position="378"/>
    </location>
</feature>
<keyword evidence="4" id="KW-1185">Reference proteome</keyword>
<evidence type="ECO:0000256" key="1">
    <source>
        <dbReference type="SAM" id="MobiDB-lite"/>
    </source>
</evidence>
<keyword evidence="3" id="KW-0418">Kinase</keyword>
<proteinExistence type="predicted"/>
<dbReference type="InterPro" id="IPR000719">
    <property type="entry name" value="Prot_kinase_dom"/>
</dbReference>
<accession>A0A5C3QT14</accession>
<evidence type="ECO:0000313" key="4">
    <source>
        <dbReference type="Proteomes" id="UP000305067"/>
    </source>
</evidence>
<keyword evidence="3" id="KW-0808">Transferase</keyword>
<dbReference type="GO" id="GO:0005524">
    <property type="term" value="F:ATP binding"/>
    <property type="evidence" value="ECO:0007669"/>
    <property type="project" value="InterPro"/>
</dbReference>
<feature type="region of interest" description="Disordered" evidence="1">
    <location>
        <begin position="27"/>
        <end position="60"/>
    </location>
</feature>
<dbReference type="OrthoDB" id="1668230at2759"/>
<gene>
    <name evidence="3" type="ORF">BDV98DRAFT_543766</name>
</gene>
<dbReference type="InterPro" id="IPR051681">
    <property type="entry name" value="Ser/Thr_Kinases-Pseudokinases"/>
</dbReference>
<reference evidence="3 4" key="1">
    <citation type="journal article" date="2019" name="Nat. Ecol. Evol.">
        <title>Megaphylogeny resolves global patterns of mushroom evolution.</title>
        <authorList>
            <person name="Varga T."/>
            <person name="Krizsan K."/>
            <person name="Foldi C."/>
            <person name="Dima B."/>
            <person name="Sanchez-Garcia M."/>
            <person name="Sanchez-Ramirez S."/>
            <person name="Szollosi G.J."/>
            <person name="Szarkandi J.G."/>
            <person name="Papp V."/>
            <person name="Albert L."/>
            <person name="Andreopoulos W."/>
            <person name="Angelini C."/>
            <person name="Antonin V."/>
            <person name="Barry K.W."/>
            <person name="Bougher N.L."/>
            <person name="Buchanan P."/>
            <person name="Buyck B."/>
            <person name="Bense V."/>
            <person name="Catcheside P."/>
            <person name="Chovatia M."/>
            <person name="Cooper J."/>
            <person name="Damon W."/>
            <person name="Desjardin D."/>
            <person name="Finy P."/>
            <person name="Geml J."/>
            <person name="Haridas S."/>
            <person name="Hughes K."/>
            <person name="Justo A."/>
            <person name="Karasinski D."/>
            <person name="Kautmanova I."/>
            <person name="Kiss B."/>
            <person name="Kocsube S."/>
            <person name="Kotiranta H."/>
            <person name="LaButti K.M."/>
            <person name="Lechner B.E."/>
            <person name="Liimatainen K."/>
            <person name="Lipzen A."/>
            <person name="Lukacs Z."/>
            <person name="Mihaltcheva S."/>
            <person name="Morgado L.N."/>
            <person name="Niskanen T."/>
            <person name="Noordeloos M.E."/>
            <person name="Ohm R.A."/>
            <person name="Ortiz-Santana B."/>
            <person name="Ovrebo C."/>
            <person name="Racz N."/>
            <person name="Riley R."/>
            <person name="Savchenko A."/>
            <person name="Shiryaev A."/>
            <person name="Soop K."/>
            <person name="Spirin V."/>
            <person name="Szebenyi C."/>
            <person name="Tomsovsky M."/>
            <person name="Tulloss R.E."/>
            <person name="Uehling J."/>
            <person name="Grigoriev I.V."/>
            <person name="Vagvolgyi C."/>
            <person name="Papp T."/>
            <person name="Martin F.M."/>
            <person name="Miettinen O."/>
            <person name="Hibbett D.S."/>
            <person name="Nagy L.G."/>
        </authorList>
    </citation>
    <scope>NUCLEOTIDE SEQUENCE [LARGE SCALE GENOMIC DNA]</scope>
    <source>
        <strain evidence="3 4">CBS 309.79</strain>
    </source>
</reference>
<dbReference type="AlphaFoldDB" id="A0A5C3QT14"/>
<dbReference type="InterPro" id="IPR011009">
    <property type="entry name" value="Kinase-like_dom_sf"/>
</dbReference>
<dbReference type="PANTHER" id="PTHR44329">
    <property type="entry name" value="SERINE/THREONINE-PROTEIN KINASE TNNI3K-RELATED"/>
    <property type="match status" value="1"/>
</dbReference>
<dbReference type="GO" id="GO:0004674">
    <property type="term" value="F:protein serine/threonine kinase activity"/>
    <property type="evidence" value="ECO:0007669"/>
    <property type="project" value="TreeGrafter"/>
</dbReference>
<dbReference type="PROSITE" id="PS50011">
    <property type="entry name" value="PROTEIN_KINASE_DOM"/>
    <property type="match status" value="1"/>
</dbReference>